<protein>
    <submittedName>
        <fullName evidence="8">Cobalamin biosynthesis bifunctional protein CbiET</fullName>
    </submittedName>
</protein>
<dbReference type="GO" id="GO:0016994">
    <property type="term" value="F:precorrin-6A reductase activity"/>
    <property type="evidence" value="ECO:0007669"/>
    <property type="project" value="InterPro"/>
</dbReference>
<evidence type="ECO:0000259" key="6">
    <source>
        <dbReference type="Pfam" id="PF00590"/>
    </source>
</evidence>
<dbReference type="Gene3D" id="3.30.950.10">
    <property type="entry name" value="Methyltransferase, Cobalt-precorrin-4 Transmethylase, Domain 2"/>
    <property type="match status" value="1"/>
</dbReference>
<dbReference type="InterPro" id="IPR000878">
    <property type="entry name" value="4pyrrol_Mease"/>
</dbReference>
<dbReference type="NCBIfam" id="TIGR02467">
    <property type="entry name" value="CbiE"/>
    <property type="match status" value="1"/>
</dbReference>
<dbReference type="GO" id="GO:0009236">
    <property type="term" value="P:cobalamin biosynthetic process"/>
    <property type="evidence" value="ECO:0007669"/>
    <property type="project" value="UniProtKB-UniPathway"/>
</dbReference>
<dbReference type="InterPro" id="IPR025714">
    <property type="entry name" value="Methyltranfer_dom"/>
</dbReference>
<feature type="domain" description="Methyltransferase" evidence="7">
    <location>
        <begin position="502"/>
        <end position="575"/>
    </location>
</feature>
<comment type="pathway">
    <text evidence="1">Cofactor biosynthesis; adenosylcobalamin biosynthesis.</text>
</comment>
<dbReference type="eggNOG" id="COG2099">
    <property type="taxonomic scope" value="Bacteria"/>
</dbReference>
<dbReference type="PANTHER" id="PTHR43182">
    <property type="entry name" value="COBALT-PRECORRIN-6B C(15)-METHYLTRANSFERASE (DECARBOXYLATING)"/>
    <property type="match status" value="1"/>
</dbReference>
<keyword evidence="5" id="KW-0949">S-adenosyl-L-methionine</keyword>
<dbReference type="InterPro" id="IPR012818">
    <property type="entry name" value="CbiE"/>
</dbReference>
<dbReference type="KEGG" id="csci:HDCHBGLK_00119"/>
<proteinExistence type="predicted"/>
<dbReference type="PROSITE" id="PS51014">
    <property type="entry name" value="COBK_CBIJ"/>
    <property type="match status" value="1"/>
</dbReference>
<dbReference type="Pfam" id="PF13847">
    <property type="entry name" value="Methyltransf_31"/>
    <property type="match status" value="1"/>
</dbReference>
<dbReference type="GO" id="GO:0008276">
    <property type="term" value="F:protein methyltransferase activity"/>
    <property type="evidence" value="ECO:0007669"/>
    <property type="project" value="InterPro"/>
</dbReference>
<evidence type="ECO:0000313" key="8">
    <source>
        <dbReference type="EMBL" id="QBF72774.1"/>
    </source>
</evidence>
<dbReference type="RefSeq" id="WP_004608250.1">
    <property type="nucleotide sequence ID" value="NZ_CP036170.1"/>
</dbReference>
<dbReference type="NCBIfam" id="TIGR00715">
    <property type="entry name" value="precor6x_red"/>
    <property type="match status" value="1"/>
</dbReference>
<dbReference type="OrthoDB" id="9780707at2"/>
<dbReference type="SUPFAM" id="SSF53335">
    <property type="entry name" value="S-adenosyl-L-methionine-dependent methyltransferases"/>
    <property type="match status" value="1"/>
</dbReference>
<feature type="domain" description="Tetrapyrrole methylase" evidence="6">
    <location>
        <begin position="258"/>
        <end position="446"/>
    </location>
</feature>
<evidence type="ECO:0000256" key="5">
    <source>
        <dbReference type="ARBA" id="ARBA00022691"/>
    </source>
</evidence>
<keyword evidence="2" id="KW-0169">Cobalamin biosynthesis</keyword>
<evidence type="ECO:0000256" key="2">
    <source>
        <dbReference type="ARBA" id="ARBA00022573"/>
    </source>
</evidence>
<evidence type="ECO:0000256" key="1">
    <source>
        <dbReference type="ARBA" id="ARBA00004953"/>
    </source>
</evidence>
<gene>
    <name evidence="8" type="primary">cbiET</name>
    <name evidence="8" type="ORF">HDCHBGLK_00119</name>
</gene>
<keyword evidence="4" id="KW-0808">Transferase</keyword>
<dbReference type="STRING" id="411468.CLOSCI_03596"/>
<dbReference type="InterPro" id="IPR003723">
    <property type="entry name" value="Precorrin-6x_reduct"/>
</dbReference>
<dbReference type="InterPro" id="IPR050714">
    <property type="entry name" value="Cobalamin_biosynth_MTase"/>
</dbReference>
<dbReference type="GeneID" id="62694364"/>
<dbReference type="EMBL" id="CP036170">
    <property type="protein sequence ID" value="QBF72774.1"/>
    <property type="molecule type" value="Genomic_DNA"/>
</dbReference>
<dbReference type="UniPathway" id="UPA00148"/>
<dbReference type="Pfam" id="PF00590">
    <property type="entry name" value="TP_methylase"/>
    <property type="match status" value="1"/>
</dbReference>
<name>B0NJB0_CLOS5</name>
<dbReference type="InterPro" id="IPR029063">
    <property type="entry name" value="SAM-dependent_MTases_sf"/>
</dbReference>
<dbReference type="SUPFAM" id="SSF53790">
    <property type="entry name" value="Tetrapyrrole methylase"/>
    <property type="match status" value="1"/>
</dbReference>
<dbReference type="NCBIfam" id="TIGR02469">
    <property type="entry name" value="CbiT"/>
    <property type="match status" value="1"/>
</dbReference>
<dbReference type="CDD" id="cd11644">
    <property type="entry name" value="Precorrin-6Y-MT"/>
    <property type="match status" value="1"/>
</dbReference>
<evidence type="ECO:0000256" key="4">
    <source>
        <dbReference type="ARBA" id="ARBA00022679"/>
    </source>
</evidence>
<dbReference type="InterPro" id="IPR014776">
    <property type="entry name" value="4pyrrole_Mease_sub2"/>
</dbReference>
<evidence type="ECO:0000259" key="7">
    <source>
        <dbReference type="Pfam" id="PF13847"/>
    </source>
</evidence>
<dbReference type="GO" id="GO:0032259">
    <property type="term" value="P:methylation"/>
    <property type="evidence" value="ECO:0007669"/>
    <property type="project" value="UniProtKB-KW"/>
</dbReference>
<reference evidence="8 9" key="1">
    <citation type="journal article" date="2019" name="Appl. Environ. Microbiol.">
        <title>Clostridium scindens ATCC 35704: integration of nutritional requirements, the complete genome sequence, and global transcriptional responses to bile acids.</title>
        <authorList>
            <person name="Devendran S."/>
            <person name="Shrestha R."/>
            <person name="Alves J.M.P."/>
            <person name="Wolf P.G."/>
            <person name="Ly L."/>
            <person name="Hernandez A.G."/>
            <person name="Mendez-Garcia C."/>
            <person name="Inboden A."/>
            <person name="Wiley J."/>
            <person name="Paul O."/>
            <person name="Allen A."/>
            <person name="Springer E."/>
            <person name="Wright C.L."/>
            <person name="Fields C.J."/>
            <person name="Daniel S.L."/>
            <person name="Ridlon J.M."/>
        </authorList>
    </citation>
    <scope>NUCLEOTIDE SEQUENCE [LARGE SCALE GENOMIC DNA]</scope>
    <source>
        <strain evidence="8 9">ATCC 35704</strain>
    </source>
</reference>
<organism evidence="8 9">
    <name type="scientific">Clostridium scindens (strain ATCC 35704 / DSM 5676 / VPI 13733 / 19)</name>
    <dbReference type="NCBI Taxonomy" id="411468"/>
    <lineage>
        <taxon>Bacteria</taxon>
        <taxon>Bacillati</taxon>
        <taxon>Bacillota</taxon>
        <taxon>Clostridia</taxon>
        <taxon>Lachnospirales</taxon>
        <taxon>Lachnospiraceae</taxon>
    </lineage>
</organism>
<dbReference type="InterPro" id="IPR035996">
    <property type="entry name" value="4pyrrol_Methylase_sf"/>
</dbReference>
<dbReference type="eggNOG" id="COG2242">
    <property type="taxonomic scope" value="Bacteria"/>
</dbReference>
<dbReference type="Gene3D" id="3.40.50.150">
    <property type="entry name" value="Vaccinia Virus protein VP39"/>
    <property type="match status" value="1"/>
</dbReference>
<keyword evidence="9" id="KW-1185">Reference proteome</keyword>
<dbReference type="PANTHER" id="PTHR43182:SF1">
    <property type="entry name" value="COBALT-PRECORRIN-7 C(5)-METHYLTRANSFERASE"/>
    <property type="match status" value="1"/>
</dbReference>
<dbReference type="InterPro" id="IPR014777">
    <property type="entry name" value="4pyrrole_Mease_sub1"/>
</dbReference>
<dbReference type="CDD" id="cd02440">
    <property type="entry name" value="AdoMet_MTases"/>
    <property type="match status" value="1"/>
</dbReference>
<dbReference type="eggNOG" id="COG2241">
    <property type="taxonomic scope" value="Bacteria"/>
</dbReference>
<dbReference type="InterPro" id="IPR014008">
    <property type="entry name" value="Cbl_synth_MTase_CbiT"/>
</dbReference>
<evidence type="ECO:0000256" key="3">
    <source>
        <dbReference type="ARBA" id="ARBA00022603"/>
    </source>
</evidence>
<keyword evidence="3" id="KW-0489">Methyltransferase</keyword>
<dbReference type="Pfam" id="PF02571">
    <property type="entry name" value="CbiJ"/>
    <property type="match status" value="1"/>
</dbReference>
<dbReference type="AlphaFoldDB" id="B0NJB0"/>
<dbReference type="Gene3D" id="3.40.1010.10">
    <property type="entry name" value="Cobalt-precorrin-4 Transmethylase, Domain 1"/>
    <property type="match status" value="1"/>
</dbReference>
<sequence>MKENKILLFAGTTEGRELAEYLVERKVKVHACVATPYGESLLPKNRLLSISHQRLDECQMKELIKEFEPRYVVDATHPFAKEVTENIKHACIEVKAPYIRLLREAGQAGESVRVEDVEAAVEYLEGTSGNILVTTGSKELENYTRLTDYQKRIFARVLSVGDVAVKCEELGIRGRHLICMQGPFSVEMNLAMLREYKISYLVTKESGIAGGYPEKCEAAAMAGVGLVVIGRPRQEAGMSLEEVIKFLKYEMNLQDKWKVSLVGIGMGTAETLTAEGKEACKKARLLIGAKRMLEAADQRQHTYASYQPEEIVSYIKEHPEYENVAVLLSGDAGFYSGASRLLKRLEAEPQIEARVIPGISSVAYFCARLGVSWEDAALRSLHGRQGNILAAVREHEKTVILAGSAQSVRSLCRKLTEYGYGGLKVCVGADLSYDTEKIIEGTAESLQVYQGADLAVIYVENPDMCKGMAVHGLPDGEFLRGDVPMTKEEVRSVSLSKLRLAKDSVVYDVGAGTGSVAVEAALRVTDGTVYAVEKKEEAVALIEKNQKKMKADNLVIVEGEAPDALLGLPVPDCVFIGGSAGNLEGILDTVYRKNKKARVVINTITLETLAEVKRCMEELPVTEEEIVQIAVSRSKKAGRYHMMQGLNPVTVISFTLHGKKDEEA</sequence>
<dbReference type="HOGENOM" id="CLU_022862_0_0_9"/>
<evidence type="ECO:0000313" key="9">
    <source>
        <dbReference type="Proteomes" id="UP000289664"/>
    </source>
</evidence>
<accession>B0NJB0</accession>
<dbReference type="Proteomes" id="UP000289664">
    <property type="component" value="Chromosome"/>
</dbReference>